<dbReference type="RefSeq" id="XP_013336490.1">
    <property type="nucleotide sequence ID" value="XM_013481036.1"/>
</dbReference>
<dbReference type="AlphaFoldDB" id="U6MDU1"/>
<dbReference type="GeneID" id="25339906"/>
<reference evidence="2" key="2">
    <citation type="submission" date="2013-10" db="EMBL/GenBank/DDBJ databases">
        <authorList>
            <person name="Aslett M."/>
        </authorList>
    </citation>
    <scope>NUCLEOTIDE SEQUENCE [LARGE SCALE GENOMIC DNA]</scope>
    <source>
        <strain evidence="2">Weybridge</strain>
    </source>
</reference>
<dbReference type="Proteomes" id="UP000030763">
    <property type="component" value="Unassembled WGS sequence"/>
</dbReference>
<dbReference type="VEuPathDB" id="ToxoDB:EMWEY_00059200"/>
<proteinExistence type="predicted"/>
<evidence type="ECO:0000313" key="2">
    <source>
        <dbReference type="EMBL" id="CDJ59845.1"/>
    </source>
</evidence>
<sequence>MGTGPLVGASVAGAREEWVAQASASAIHATTKRQPWRVEWNLQLTTLLLVAALPAAFLLIRCHMQLAVSNRPINGGLRLLAEGEREGKGRTTPCRGDGLENKVTPEGAGESIEHKMKRRAENVAKKLIQVTKDCSSVAPLLPTQFPIRVVDLFLGFCIQEVAALSALLAGQFEEQKVEVLQTAESAALEVMEICWQNTTTGKRNHACRLVEYVNDLRDAGPENPPLPNEERLTMLEELLELQETAIGMIEGAISSALMSRDSSRHLTPEAAHEFAEELKRVVYTRRSQVFRSKHLSHQLRTLEAERSRGKLVPLLNLNKVDRKPKQPLETQLADLVHGSYWVKIPQNKTDKTLQETPPRDEGSPVRRQELHSMRISANTGVRAPKTSFGGSRQMYEVPPRFQVRMERAQKRQGLHGLHRSRNALPICLRFRILT</sequence>
<reference evidence="2" key="1">
    <citation type="submission" date="2013-10" db="EMBL/GenBank/DDBJ databases">
        <title>Genomic analysis of the causative agents of coccidiosis in chickens.</title>
        <authorList>
            <person name="Reid A.J."/>
            <person name="Blake D."/>
            <person name="Billington K."/>
            <person name="Browne H."/>
            <person name="Dunn M."/>
            <person name="Hung S."/>
            <person name="Kawahara F."/>
            <person name="Miranda-Saavedra D."/>
            <person name="Mourier T."/>
            <person name="Nagra H."/>
            <person name="Otto T.D."/>
            <person name="Rawlings N."/>
            <person name="Sanchez A."/>
            <person name="Sanders M."/>
            <person name="Subramaniam C."/>
            <person name="Tay Y."/>
            <person name="Dear P."/>
            <person name="Doerig C."/>
            <person name="Gruber A."/>
            <person name="Parkinson J."/>
            <person name="Shirley M."/>
            <person name="Wan K.L."/>
            <person name="Berriman M."/>
            <person name="Tomley F."/>
            <person name="Pain A."/>
        </authorList>
    </citation>
    <scope>NUCLEOTIDE SEQUENCE [LARGE SCALE GENOMIC DNA]</scope>
    <source>
        <strain evidence="2">Weybridge</strain>
    </source>
</reference>
<evidence type="ECO:0000256" key="1">
    <source>
        <dbReference type="SAM" id="MobiDB-lite"/>
    </source>
</evidence>
<organism evidence="2 3">
    <name type="scientific">Eimeria maxima</name>
    <name type="common">Coccidian parasite</name>
    <dbReference type="NCBI Taxonomy" id="5804"/>
    <lineage>
        <taxon>Eukaryota</taxon>
        <taxon>Sar</taxon>
        <taxon>Alveolata</taxon>
        <taxon>Apicomplexa</taxon>
        <taxon>Conoidasida</taxon>
        <taxon>Coccidia</taxon>
        <taxon>Eucoccidiorida</taxon>
        <taxon>Eimeriorina</taxon>
        <taxon>Eimeriidae</taxon>
        <taxon>Eimeria</taxon>
    </lineage>
</organism>
<evidence type="ECO:0000313" key="3">
    <source>
        <dbReference type="Proteomes" id="UP000030763"/>
    </source>
</evidence>
<feature type="region of interest" description="Disordered" evidence="1">
    <location>
        <begin position="84"/>
        <end position="111"/>
    </location>
</feature>
<dbReference type="EMBL" id="HG720908">
    <property type="protein sequence ID" value="CDJ59845.1"/>
    <property type="molecule type" value="Genomic_DNA"/>
</dbReference>
<accession>U6MDU1</accession>
<gene>
    <name evidence="2" type="ORF">EMWEY_00059200</name>
</gene>
<protein>
    <submittedName>
        <fullName evidence="2">Uncharacterized protein</fullName>
    </submittedName>
</protein>
<feature type="compositionally biased region" description="Basic and acidic residues" evidence="1">
    <location>
        <begin position="348"/>
        <end position="370"/>
    </location>
</feature>
<keyword evidence="3" id="KW-1185">Reference proteome</keyword>
<name>U6MDU1_EIMMA</name>
<dbReference type="OrthoDB" id="348068at2759"/>
<feature type="region of interest" description="Disordered" evidence="1">
    <location>
        <begin position="347"/>
        <end position="370"/>
    </location>
</feature>